<keyword evidence="1" id="KW-0812">Transmembrane</keyword>
<keyword evidence="1" id="KW-0472">Membrane</keyword>
<gene>
    <name evidence="2" type="ORF">SAMN05518684_106213</name>
</gene>
<organism evidence="2 3">
    <name type="scientific">Salipaludibacillus aurantiacus</name>
    <dbReference type="NCBI Taxonomy" id="1601833"/>
    <lineage>
        <taxon>Bacteria</taxon>
        <taxon>Bacillati</taxon>
        <taxon>Bacillota</taxon>
        <taxon>Bacilli</taxon>
        <taxon>Bacillales</taxon>
        <taxon>Bacillaceae</taxon>
    </lineage>
</organism>
<dbReference type="STRING" id="1601833.SAMN05518684_106213"/>
<sequence>MIIAYQVILILVILIGFIGAIGERKDKDLRTKMTALCIAAMVSFIISTKFL</sequence>
<evidence type="ECO:0000256" key="1">
    <source>
        <dbReference type="SAM" id="Phobius"/>
    </source>
</evidence>
<protein>
    <submittedName>
        <fullName evidence="2">Uncharacterized protein</fullName>
    </submittedName>
</protein>
<evidence type="ECO:0000313" key="2">
    <source>
        <dbReference type="EMBL" id="SES02900.1"/>
    </source>
</evidence>
<feature type="transmembrane region" description="Helical" evidence="1">
    <location>
        <begin position="6"/>
        <end position="22"/>
    </location>
</feature>
<reference evidence="3" key="1">
    <citation type="submission" date="2016-10" db="EMBL/GenBank/DDBJ databases">
        <authorList>
            <person name="Varghese N."/>
            <person name="Submissions S."/>
        </authorList>
    </citation>
    <scope>NUCLEOTIDE SEQUENCE [LARGE SCALE GENOMIC DNA]</scope>
    <source>
        <strain evidence="3">S9</strain>
    </source>
</reference>
<dbReference type="AlphaFoldDB" id="A0A1H9TZQ6"/>
<accession>A0A1H9TZQ6</accession>
<evidence type="ECO:0000313" key="3">
    <source>
        <dbReference type="Proteomes" id="UP000198571"/>
    </source>
</evidence>
<dbReference type="Proteomes" id="UP000198571">
    <property type="component" value="Unassembled WGS sequence"/>
</dbReference>
<keyword evidence="3" id="KW-1185">Reference proteome</keyword>
<name>A0A1H9TZQ6_9BACI</name>
<keyword evidence="1" id="KW-1133">Transmembrane helix</keyword>
<dbReference type="EMBL" id="FOGT01000006">
    <property type="protein sequence ID" value="SES02900.1"/>
    <property type="molecule type" value="Genomic_DNA"/>
</dbReference>
<proteinExistence type="predicted"/>